<feature type="non-terminal residue" evidence="1">
    <location>
        <position position="483"/>
    </location>
</feature>
<sequence>MTNEVCVFMDIDDEWALQDITSQIEEFRKDKSPEIDCEFSSAPDIAIKNTVRLQRISIYATLTLEHAIKHELLIIIPWIVLQELDGLKSRPNRTYNFSDCTQPDLQKLAQNAIYFLHNCLVDRMDGIRGQRLDEKIEKHDCNDDKILDCCSEETIKAEQDNGVKSLSKSFRQERCINPNVVYNKESERFIEDTDTIMMDCDDSLQGASPSTQNSERCVLIPISHTYNNSMPSEVAPRPQLQSQHSDQPHSPTSNFYNNHFDPASLSLYNSVHASSNHRSNAQTNKANDEYLRKYSAGTSLHSLYASIHASKNFKASETPTISDSDNKAQEVDVISMMISRTPAVPKRLLSNNIGPRHKQLVDKIMIDLHTFLLPAILFHFQDNFGQDWTYIIKESQPWSLQTMIKFIDRYWMTVFSDIFQRSRKIKEVTIPSLLYFIHTCQQQSVNKLTIQEMMQFIQNSEVVLMAIYDGVEGTIRSASEREI</sequence>
<name>A0ACA9LWR6_9GLOM</name>
<evidence type="ECO:0000313" key="1">
    <source>
        <dbReference type="EMBL" id="CAG8554051.1"/>
    </source>
</evidence>
<keyword evidence="2" id="KW-1185">Reference proteome</keyword>
<evidence type="ECO:0000313" key="2">
    <source>
        <dbReference type="Proteomes" id="UP000789525"/>
    </source>
</evidence>
<dbReference type="Proteomes" id="UP000789525">
    <property type="component" value="Unassembled WGS sequence"/>
</dbReference>
<protein>
    <submittedName>
        <fullName evidence="1">14025_t:CDS:1</fullName>
    </submittedName>
</protein>
<dbReference type="EMBL" id="CAJVPT010008642">
    <property type="protein sequence ID" value="CAG8554051.1"/>
    <property type="molecule type" value="Genomic_DNA"/>
</dbReference>
<organism evidence="1 2">
    <name type="scientific">Acaulospora colombiana</name>
    <dbReference type="NCBI Taxonomy" id="27376"/>
    <lineage>
        <taxon>Eukaryota</taxon>
        <taxon>Fungi</taxon>
        <taxon>Fungi incertae sedis</taxon>
        <taxon>Mucoromycota</taxon>
        <taxon>Glomeromycotina</taxon>
        <taxon>Glomeromycetes</taxon>
        <taxon>Diversisporales</taxon>
        <taxon>Acaulosporaceae</taxon>
        <taxon>Acaulospora</taxon>
    </lineage>
</organism>
<comment type="caution">
    <text evidence="1">The sequence shown here is derived from an EMBL/GenBank/DDBJ whole genome shotgun (WGS) entry which is preliminary data.</text>
</comment>
<accession>A0ACA9LWR6</accession>
<reference evidence="1" key="1">
    <citation type="submission" date="2021-06" db="EMBL/GenBank/DDBJ databases">
        <authorList>
            <person name="Kallberg Y."/>
            <person name="Tangrot J."/>
            <person name="Rosling A."/>
        </authorList>
    </citation>
    <scope>NUCLEOTIDE SEQUENCE</scope>
    <source>
        <strain evidence="1">CL356</strain>
    </source>
</reference>
<proteinExistence type="predicted"/>
<gene>
    <name evidence="1" type="ORF">ACOLOM_LOCUS4969</name>
</gene>